<evidence type="ECO:0000313" key="1">
    <source>
        <dbReference type="EMBL" id="KAJ9647049.1"/>
    </source>
</evidence>
<keyword evidence="2" id="KW-1185">Reference proteome</keyword>
<accession>A0ACC2ZHJ9</accession>
<dbReference type="Proteomes" id="UP001172680">
    <property type="component" value="Unassembled WGS sequence"/>
</dbReference>
<evidence type="ECO:0000313" key="2">
    <source>
        <dbReference type="Proteomes" id="UP001172680"/>
    </source>
</evidence>
<dbReference type="EMBL" id="JAPDRP010000005">
    <property type="protein sequence ID" value="KAJ9647049.1"/>
    <property type="molecule type" value="Genomic_DNA"/>
</dbReference>
<organism evidence="1 2">
    <name type="scientific">Coniosporium tulheliwenetii</name>
    <dbReference type="NCBI Taxonomy" id="3383036"/>
    <lineage>
        <taxon>Eukaryota</taxon>
        <taxon>Fungi</taxon>
        <taxon>Dikarya</taxon>
        <taxon>Ascomycota</taxon>
        <taxon>Pezizomycotina</taxon>
        <taxon>Dothideomycetes</taxon>
        <taxon>Dothideomycetes incertae sedis</taxon>
        <taxon>Coniosporium</taxon>
    </lineage>
</organism>
<proteinExistence type="predicted"/>
<sequence>MSCLPLRVPGPLLKNSCVTRKRVLMQAVSFTLLIPRTRFKTFTNTAEVLIDPSKTRFLVHRELLTFHSPFFAAALNGTFAEGLSQSVTLPEERVDTFELFVFWLYTQNLDEVFIKDGKPTYFLLLDLYSTADRLSVEKLRNQVVDKVAELAEEKNSVPTPSDTYILYESIRDNAPMRQLILDLFAFKKTDNLLENHPHDWHPRFLRDLIVKLKRKDLSAMWRHDIAPWKPSSWTTTKACDNCAVVLKPELSANLCKCCKKAFCRACMGNGRAGYSAEWAADSACKPWKRDMCRYHEHVETLPCREETTAVRYRRST</sequence>
<name>A0ACC2ZHJ9_9PEZI</name>
<gene>
    <name evidence="1" type="ORF">H2199_002035</name>
</gene>
<reference evidence="1" key="1">
    <citation type="submission" date="2022-10" db="EMBL/GenBank/DDBJ databases">
        <title>Culturing micro-colonial fungi from biological soil crusts in the Mojave desert and describing Neophaeococcomyces mojavensis, and introducing the new genera and species Taxawa tesnikishii.</title>
        <authorList>
            <person name="Kurbessoian T."/>
            <person name="Stajich J.E."/>
        </authorList>
    </citation>
    <scope>NUCLEOTIDE SEQUENCE</scope>
    <source>
        <strain evidence="1">JES_115</strain>
    </source>
</reference>
<comment type="caution">
    <text evidence="1">The sequence shown here is derived from an EMBL/GenBank/DDBJ whole genome shotgun (WGS) entry which is preliminary data.</text>
</comment>
<protein>
    <submittedName>
        <fullName evidence="1">Uncharacterized protein</fullName>
    </submittedName>
</protein>